<dbReference type="eggNOG" id="COG2203">
    <property type="taxonomic scope" value="Bacteria"/>
</dbReference>
<dbReference type="InterPro" id="IPR029016">
    <property type="entry name" value="GAF-like_dom_sf"/>
</dbReference>
<evidence type="ECO:0000256" key="1">
    <source>
        <dbReference type="ARBA" id="ARBA00004651"/>
    </source>
</evidence>
<proteinExistence type="inferred from homology"/>
<dbReference type="FunFam" id="1.10.287.950:FF:000001">
    <property type="entry name" value="Methyl-accepting chemotaxis sensory transducer"/>
    <property type="match status" value="1"/>
</dbReference>
<keyword evidence="6 12" id="KW-0472">Membrane</keyword>
<evidence type="ECO:0000256" key="3">
    <source>
        <dbReference type="ARBA" id="ARBA00022500"/>
    </source>
</evidence>
<dbReference type="GO" id="GO:0006935">
    <property type="term" value="P:chemotaxis"/>
    <property type="evidence" value="ECO:0007669"/>
    <property type="project" value="UniProtKB-KW"/>
</dbReference>
<dbReference type="CDD" id="cd06225">
    <property type="entry name" value="HAMP"/>
    <property type="match status" value="2"/>
</dbReference>
<dbReference type="SMART" id="SM00283">
    <property type="entry name" value="MA"/>
    <property type="match status" value="1"/>
</dbReference>
<dbReference type="eggNOG" id="COG0840">
    <property type="taxonomic scope" value="Bacteria"/>
</dbReference>
<dbReference type="Gene3D" id="3.30.450.20">
    <property type="entry name" value="PAS domain"/>
    <property type="match status" value="1"/>
</dbReference>
<dbReference type="Pfam" id="PF02743">
    <property type="entry name" value="dCache_1"/>
    <property type="match status" value="1"/>
</dbReference>
<feature type="region of interest" description="Disordered" evidence="11">
    <location>
        <begin position="1"/>
        <end position="70"/>
    </location>
</feature>
<dbReference type="InterPro" id="IPR003660">
    <property type="entry name" value="HAMP_dom"/>
</dbReference>
<evidence type="ECO:0000256" key="7">
    <source>
        <dbReference type="ARBA" id="ARBA00023224"/>
    </source>
</evidence>
<dbReference type="SMART" id="SM00065">
    <property type="entry name" value="GAF"/>
    <property type="match status" value="1"/>
</dbReference>
<comment type="subcellular location">
    <subcellularLocation>
        <location evidence="1">Cell membrane</location>
        <topology evidence="1">Multi-pass membrane protein</topology>
    </subcellularLocation>
</comment>
<dbReference type="CDD" id="cd12914">
    <property type="entry name" value="PDC1_DGC_like"/>
    <property type="match status" value="1"/>
</dbReference>
<evidence type="ECO:0000256" key="8">
    <source>
        <dbReference type="ARBA" id="ARBA00029447"/>
    </source>
</evidence>
<dbReference type="PANTHER" id="PTHR32089">
    <property type="entry name" value="METHYL-ACCEPTING CHEMOTAXIS PROTEIN MCPB"/>
    <property type="match status" value="1"/>
</dbReference>
<dbReference type="InterPro" id="IPR003018">
    <property type="entry name" value="GAF"/>
</dbReference>
<dbReference type="Gene3D" id="1.10.287.950">
    <property type="entry name" value="Methyl-accepting chemotaxis protein"/>
    <property type="match status" value="1"/>
</dbReference>
<protein>
    <submittedName>
        <fullName evidence="16">Methyl-accepting chemotaxis protein signaling domain</fullName>
    </submittedName>
</protein>
<evidence type="ECO:0000256" key="4">
    <source>
        <dbReference type="ARBA" id="ARBA00022692"/>
    </source>
</evidence>
<dbReference type="GO" id="GO:0005886">
    <property type="term" value="C:plasma membrane"/>
    <property type="evidence" value="ECO:0007669"/>
    <property type="project" value="UniProtKB-SubCell"/>
</dbReference>
<dbReference type="CDD" id="cd11386">
    <property type="entry name" value="MCP_signal"/>
    <property type="match status" value="1"/>
</dbReference>
<dbReference type="PROSITE" id="PS50111">
    <property type="entry name" value="CHEMOTAXIS_TRANSDUC_2"/>
    <property type="match status" value="1"/>
</dbReference>
<keyword evidence="5 12" id="KW-1133">Transmembrane helix</keyword>
<dbReference type="EMBL" id="DS989862">
    <property type="protein sequence ID" value="EDX72712.1"/>
    <property type="molecule type" value="Genomic_DNA"/>
</dbReference>
<dbReference type="Gene3D" id="3.30.450.40">
    <property type="match status" value="1"/>
</dbReference>
<evidence type="ECO:0000256" key="6">
    <source>
        <dbReference type="ARBA" id="ARBA00023136"/>
    </source>
</evidence>
<evidence type="ECO:0000259" key="14">
    <source>
        <dbReference type="PROSITE" id="PS50111"/>
    </source>
</evidence>
<feature type="domain" description="Methyl-accepting transducer" evidence="14">
    <location>
        <begin position="682"/>
        <end position="918"/>
    </location>
</feature>
<keyword evidence="10" id="KW-0175">Coiled coil</keyword>
<dbReference type="eggNOG" id="COG2972">
    <property type="taxonomic scope" value="Bacteria"/>
</dbReference>
<evidence type="ECO:0000313" key="17">
    <source>
        <dbReference type="Proteomes" id="UP000003835"/>
    </source>
</evidence>
<dbReference type="Gene3D" id="6.10.340.10">
    <property type="match status" value="1"/>
</dbReference>
<evidence type="ECO:0000259" key="15">
    <source>
        <dbReference type="PROSITE" id="PS50885"/>
    </source>
</evidence>
<evidence type="ECO:0000256" key="5">
    <source>
        <dbReference type="ARBA" id="ARBA00022989"/>
    </source>
</evidence>
<evidence type="ECO:0000256" key="11">
    <source>
        <dbReference type="SAM" id="MobiDB-lite"/>
    </source>
</evidence>
<dbReference type="Pfam" id="PF01590">
    <property type="entry name" value="GAF"/>
    <property type="match status" value="1"/>
</dbReference>
<dbReference type="SUPFAM" id="SSF58104">
    <property type="entry name" value="Methyl-accepting chemotaxis protein (MCP) signaling domain"/>
    <property type="match status" value="1"/>
</dbReference>
<comment type="similarity">
    <text evidence="8">Belongs to the methyl-accepting chemotaxis (MCP) protein family.</text>
</comment>
<evidence type="ECO:0000256" key="12">
    <source>
        <dbReference type="SAM" id="Phobius"/>
    </source>
</evidence>
<dbReference type="HOGENOM" id="CLU_000445_50_2_3"/>
<dbReference type="Pfam" id="PF00015">
    <property type="entry name" value="MCPsignal"/>
    <property type="match status" value="1"/>
</dbReference>
<dbReference type="SUPFAM" id="SSF55781">
    <property type="entry name" value="GAF domain-like"/>
    <property type="match status" value="1"/>
</dbReference>
<dbReference type="GO" id="GO:0007165">
    <property type="term" value="P:signal transduction"/>
    <property type="evidence" value="ECO:0007669"/>
    <property type="project" value="UniProtKB-KW"/>
</dbReference>
<name>B4VZ88_9CYAN</name>
<feature type="compositionally biased region" description="Low complexity" evidence="11">
    <location>
        <begin position="1"/>
        <end position="14"/>
    </location>
</feature>
<dbReference type="SUPFAM" id="SSF158472">
    <property type="entry name" value="HAMP domain-like"/>
    <property type="match status" value="1"/>
</dbReference>
<evidence type="ECO:0000259" key="13">
    <source>
        <dbReference type="PROSITE" id="PS50046"/>
    </source>
</evidence>
<dbReference type="PROSITE" id="PS50885">
    <property type="entry name" value="HAMP"/>
    <property type="match status" value="2"/>
</dbReference>
<dbReference type="Pfam" id="PF00672">
    <property type="entry name" value="HAMP"/>
    <property type="match status" value="2"/>
</dbReference>
<feature type="compositionally biased region" description="Polar residues" evidence="11">
    <location>
        <begin position="37"/>
        <end position="46"/>
    </location>
</feature>
<reference evidence="16 17" key="1">
    <citation type="submission" date="2008-07" db="EMBL/GenBank/DDBJ databases">
        <authorList>
            <person name="Tandeau de Marsac N."/>
            <person name="Ferriera S."/>
            <person name="Johnson J."/>
            <person name="Kravitz S."/>
            <person name="Beeson K."/>
            <person name="Sutton G."/>
            <person name="Rogers Y.-H."/>
            <person name="Friedman R."/>
            <person name="Frazier M."/>
            <person name="Venter J.C."/>
        </authorList>
    </citation>
    <scope>NUCLEOTIDE SEQUENCE [LARGE SCALE GENOMIC DNA]</scope>
    <source>
        <strain evidence="16 17">PCC 7420</strain>
    </source>
</reference>
<keyword evidence="2" id="KW-1003">Cell membrane</keyword>
<dbReference type="SMART" id="SM00304">
    <property type="entry name" value="HAMP"/>
    <property type="match status" value="2"/>
</dbReference>
<sequence>MTQTSSNTNSTNNNGATSKLTPNDNGSALKDYPLSDHSLSTQTSNALKRLEPDGGGYKAKTQTIPKPQSSTSWWQRLNLRNKATALAIIIGTLPVLVTGITAYYFADNAIVREIANAKIARAEGIEDKVIRFMRERYGDIQILANLQILTDPKLAESTTLAQKQATLDNYVDFYKIYDSIAVFDLKGNVIVQSKGDPLTNHSDREYIQAALKLDGPYIANPTISESTGKFVIHTAAPVKDATGKLIGTIRSRMPVEALDDLISNFGAGGDQYHLIDLSEETPEIFVSNQPEKQQKNAAEVFTDFEQLKTAGTPGSTLTTDTIDNSQDLLAYAPLHELEGVQKLPWSAAVATPTKIAFEPQRQLLLALASGTALTALLVSAVAAAIANRATRPIVSAADAVTKIGQGDLDTRLDVAGEDEMAVLGENINEMAQQIGSLVQEQTLAAEKANLLAEITSVRSFDAQAIQDIFDIAVINARKIYKADRVIVYRLNTDGSGEVAAESVTGGQFHAFNSNIKYPPLSPKQLATHSDDGIVAITNVATAGLAAEQLKFMENLEVKSTLDVLLLSQGQPFALLSVHHCQKSHEWQPGDIDFLQRLADQMRLSLDRLTLLDQTRNLAEEQRLLKEGLQQRALELLKEVDPISKGDLTIRARVTEDEIGTVADSYNATVANLRKIVTQVQAAASQVADTTSSNEVAVQSLAEEALHQAEEISVALDRAQEMAQSVRMVAANAEQALTAVQEAGEMVQEGDQAMNRTVDGILAIRETVAETAKKVKHLGESSQKISTVVNLISTFAAQTNLLALNASIEAARAGEEGRGFAVVADEVRSLAQQSADATSEIEKLVAAIQAETNEVVTAMEAGTEQVVMGTKLVDETRASLNKITSVSNKISDLVEAITEATLIQTRASESVTETMTKVANIAAQTSTGASDVSYSFEQLRQVAQALQAEVGQFKLN</sequence>
<feature type="compositionally biased region" description="Polar residues" evidence="11">
    <location>
        <begin position="60"/>
        <end position="70"/>
    </location>
</feature>
<dbReference type="InterPro" id="IPR029151">
    <property type="entry name" value="Sensor-like_sf"/>
</dbReference>
<keyword evidence="17" id="KW-1185">Reference proteome</keyword>
<organism evidence="16 17">
    <name type="scientific">Coleofasciculus chthonoplastes PCC 7420</name>
    <dbReference type="NCBI Taxonomy" id="118168"/>
    <lineage>
        <taxon>Bacteria</taxon>
        <taxon>Bacillati</taxon>
        <taxon>Cyanobacteriota</taxon>
        <taxon>Cyanophyceae</taxon>
        <taxon>Coleofasciculales</taxon>
        <taxon>Coleofasciculaceae</taxon>
        <taxon>Coleofasciculus</taxon>
    </lineage>
</organism>
<evidence type="ECO:0000313" key="16">
    <source>
        <dbReference type="EMBL" id="EDX72712.1"/>
    </source>
</evidence>
<dbReference type="PROSITE" id="PS50046">
    <property type="entry name" value="PHYTOCHROME_2"/>
    <property type="match status" value="1"/>
</dbReference>
<evidence type="ECO:0000256" key="2">
    <source>
        <dbReference type="ARBA" id="ARBA00022475"/>
    </source>
</evidence>
<dbReference type="SUPFAM" id="SSF103190">
    <property type="entry name" value="Sensory domain-like"/>
    <property type="match status" value="1"/>
</dbReference>
<feature type="domain" description="HAMP" evidence="15">
    <location>
        <begin position="626"/>
        <end position="677"/>
    </location>
</feature>
<feature type="coiled-coil region" evidence="10">
    <location>
        <begin position="701"/>
        <end position="735"/>
    </location>
</feature>
<keyword evidence="7 9" id="KW-0807">Transducer</keyword>
<gene>
    <name evidence="16" type="ORF">MC7420_4985</name>
</gene>
<dbReference type="InterPro" id="IPR004089">
    <property type="entry name" value="MCPsignal_dom"/>
</dbReference>
<feature type="transmembrane region" description="Helical" evidence="12">
    <location>
        <begin position="83"/>
        <end position="106"/>
    </location>
</feature>
<dbReference type="PANTHER" id="PTHR32089:SF114">
    <property type="entry name" value="METHYL-ACCEPTING CHEMOTAXIS PROTEIN MCPB"/>
    <property type="match status" value="1"/>
</dbReference>
<dbReference type="Proteomes" id="UP000003835">
    <property type="component" value="Unassembled WGS sequence"/>
</dbReference>
<evidence type="ECO:0000256" key="10">
    <source>
        <dbReference type="SAM" id="Coils"/>
    </source>
</evidence>
<dbReference type="OrthoDB" id="419276at2"/>
<feature type="coiled-coil region" evidence="10">
    <location>
        <begin position="611"/>
        <end position="638"/>
    </location>
</feature>
<dbReference type="AlphaFoldDB" id="B4VZ88"/>
<keyword evidence="4 12" id="KW-0812">Transmembrane</keyword>
<dbReference type="InterPro" id="IPR033479">
    <property type="entry name" value="dCache_1"/>
</dbReference>
<accession>B4VZ88</accession>
<feature type="domain" description="HAMP" evidence="15">
    <location>
        <begin position="387"/>
        <end position="439"/>
    </location>
</feature>
<dbReference type="STRING" id="118168.MC7420_4985"/>
<feature type="transmembrane region" description="Helical" evidence="12">
    <location>
        <begin position="363"/>
        <end position="386"/>
    </location>
</feature>
<dbReference type="InterPro" id="IPR016132">
    <property type="entry name" value="Phyto_chromo_attachment"/>
</dbReference>
<evidence type="ECO:0000256" key="9">
    <source>
        <dbReference type="PROSITE-ProRule" id="PRU00284"/>
    </source>
</evidence>
<keyword evidence="3" id="KW-0145">Chemotaxis</keyword>
<feature type="domain" description="Phytochrome chromophore attachment site" evidence="13">
    <location>
        <begin position="464"/>
        <end position="600"/>
    </location>
</feature>
<dbReference type="RefSeq" id="WP_006104166.1">
    <property type="nucleotide sequence ID" value="NZ_DS989862.1"/>
</dbReference>
<feature type="compositionally biased region" description="Polar residues" evidence="11">
    <location>
        <begin position="15"/>
        <end position="26"/>
    </location>
</feature>